<dbReference type="Gene3D" id="3.40.50.12780">
    <property type="entry name" value="N-terminal domain of ligase-like"/>
    <property type="match status" value="1"/>
</dbReference>
<protein>
    <recommendedName>
        <fullName evidence="8">AMP-dependent synthetase/ligase domain-containing protein</fullName>
    </recommendedName>
</protein>
<accession>A0A1M3T4H2</accession>
<dbReference type="Proteomes" id="UP000184063">
    <property type="component" value="Unassembled WGS sequence"/>
</dbReference>
<organism evidence="6 7">
    <name type="scientific">Aspergillus luchuensis (strain CBS 106.47)</name>
    <dbReference type="NCBI Taxonomy" id="1137211"/>
    <lineage>
        <taxon>Eukaryota</taxon>
        <taxon>Fungi</taxon>
        <taxon>Dikarya</taxon>
        <taxon>Ascomycota</taxon>
        <taxon>Pezizomycotina</taxon>
        <taxon>Eurotiomycetes</taxon>
        <taxon>Eurotiomycetidae</taxon>
        <taxon>Eurotiales</taxon>
        <taxon>Aspergillaceae</taxon>
        <taxon>Aspergillus</taxon>
        <taxon>Aspergillus subgen. Circumdati</taxon>
    </lineage>
</organism>
<proteinExistence type="inferred from homology"/>
<comment type="similarity">
    <text evidence="1">Belongs to the ATP-dependent AMP-binding enzyme family.</text>
</comment>
<evidence type="ECO:0000256" key="1">
    <source>
        <dbReference type="ARBA" id="ARBA00006432"/>
    </source>
</evidence>
<dbReference type="PANTHER" id="PTHR24096:SF149">
    <property type="entry name" value="AMP-BINDING DOMAIN-CONTAINING PROTEIN-RELATED"/>
    <property type="match status" value="1"/>
</dbReference>
<gene>
    <name evidence="6" type="ORF">ASPFODRAFT_198790</name>
</gene>
<keyword evidence="3" id="KW-0812">Transmembrane</keyword>
<evidence type="ECO:0000259" key="5">
    <source>
        <dbReference type="Pfam" id="PF13193"/>
    </source>
</evidence>
<dbReference type="OrthoDB" id="10253869at2759"/>
<feature type="transmembrane region" description="Helical" evidence="3">
    <location>
        <begin position="84"/>
        <end position="104"/>
    </location>
</feature>
<keyword evidence="2" id="KW-0436">Ligase</keyword>
<evidence type="ECO:0008006" key="8">
    <source>
        <dbReference type="Google" id="ProtNLM"/>
    </source>
</evidence>
<keyword evidence="3" id="KW-1133">Transmembrane helix</keyword>
<feature type="domain" description="AMP-dependent synthetase/ligase" evidence="4">
    <location>
        <begin position="57"/>
        <end position="402"/>
    </location>
</feature>
<dbReference type="PANTHER" id="PTHR24096">
    <property type="entry name" value="LONG-CHAIN-FATTY-ACID--COA LIGASE"/>
    <property type="match status" value="1"/>
</dbReference>
<dbReference type="InterPro" id="IPR042099">
    <property type="entry name" value="ANL_N_sf"/>
</dbReference>
<dbReference type="PROSITE" id="PS00455">
    <property type="entry name" value="AMP_BINDING"/>
    <property type="match status" value="1"/>
</dbReference>
<dbReference type="InterPro" id="IPR025110">
    <property type="entry name" value="AMP-bd_C"/>
</dbReference>
<dbReference type="InterPro" id="IPR020845">
    <property type="entry name" value="AMP-binding_CS"/>
</dbReference>
<name>A0A1M3T4H2_ASPLC</name>
<feature type="domain" description="AMP-binding enzyme C-terminal" evidence="5">
    <location>
        <begin position="453"/>
        <end position="527"/>
    </location>
</feature>
<evidence type="ECO:0000256" key="2">
    <source>
        <dbReference type="ARBA" id="ARBA00022598"/>
    </source>
</evidence>
<keyword evidence="3" id="KW-0472">Membrane</keyword>
<dbReference type="InterPro" id="IPR000873">
    <property type="entry name" value="AMP-dep_synth/lig_dom"/>
</dbReference>
<evidence type="ECO:0000259" key="4">
    <source>
        <dbReference type="Pfam" id="PF00501"/>
    </source>
</evidence>
<sequence>MSLVQSRYSVNAPQTDLLSYLFGSLYKNEGAWPSSEPLLESAMECDRSGYTIDLIKNIVKRVGCGLHQLGAQGKRVMVYGDANINFPLAILGVIAAGAVCNVLAPGPLDELYSRLRQLNCDIVLFAPQDRKLVCVAAARLGISSEHLFMVDESFGGVNSDGWDDGAFRHWSHLLNTPGGDDYEWPRLSPAEARATTALLLYTSGTTGSSKLAERTHFGLIGNIEQTLQHYNLRKRSRETIFCNYKFCGMGFLILGFMLPLKARYKTIFPTRFESGTFMQTIERFKPTWLMLPKHLVRDLLAKFDKPSFPSVQHVLTGGAIIPYEMVDQWQRLHGSQMQSTYGMTEAGFYTFPDPTQVVEDATTGTLLPSLEAKIVGDQGEMLSRGQKGHVHIRTPFAMKGYFKEPEQTAQTITEDGWIKTGDIGWVDERDQFYIVGRQKDLFKINGDNVSAAEIEMAILQHPDITDVAVIPVTRDGDEEPIPRGYIVKSKDSPLTIDELMHWMQTELTSRMQLLGGATFIDEIPISNVGNSKVDRRKLSELAEREMQALSHAEHEADQPNQGA</sequence>
<dbReference type="EMBL" id="KV878250">
    <property type="protein sequence ID" value="OJZ81631.1"/>
    <property type="molecule type" value="Genomic_DNA"/>
</dbReference>
<dbReference type="Pfam" id="PF00501">
    <property type="entry name" value="AMP-binding"/>
    <property type="match status" value="1"/>
</dbReference>
<dbReference type="SUPFAM" id="SSF56801">
    <property type="entry name" value="Acetyl-CoA synthetase-like"/>
    <property type="match status" value="1"/>
</dbReference>
<dbReference type="Gene3D" id="3.30.300.30">
    <property type="match status" value="1"/>
</dbReference>
<dbReference type="AlphaFoldDB" id="A0A1M3T4H2"/>
<evidence type="ECO:0000313" key="6">
    <source>
        <dbReference type="EMBL" id="OJZ81631.1"/>
    </source>
</evidence>
<evidence type="ECO:0000313" key="7">
    <source>
        <dbReference type="Proteomes" id="UP000184063"/>
    </source>
</evidence>
<dbReference type="Pfam" id="PF13193">
    <property type="entry name" value="AMP-binding_C"/>
    <property type="match status" value="1"/>
</dbReference>
<evidence type="ECO:0000256" key="3">
    <source>
        <dbReference type="SAM" id="Phobius"/>
    </source>
</evidence>
<dbReference type="VEuPathDB" id="FungiDB:ASPFODRAFT_198790"/>
<reference evidence="7" key="1">
    <citation type="journal article" date="2017" name="Genome Biol.">
        <title>Comparative genomics reveals high biological diversity and specific adaptations in the industrially and medically important fungal genus Aspergillus.</title>
        <authorList>
            <person name="de Vries R.P."/>
            <person name="Riley R."/>
            <person name="Wiebenga A."/>
            <person name="Aguilar-Osorio G."/>
            <person name="Amillis S."/>
            <person name="Uchima C.A."/>
            <person name="Anderluh G."/>
            <person name="Asadollahi M."/>
            <person name="Askin M."/>
            <person name="Barry K."/>
            <person name="Battaglia E."/>
            <person name="Bayram O."/>
            <person name="Benocci T."/>
            <person name="Braus-Stromeyer S.A."/>
            <person name="Caldana C."/>
            <person name="Canovas D."/>
            <person name="Cerqueira G.C."/>
            <person name="Chen F."/>
            <person name="Chen W."/>
            <person name="Choi C."/>
            <person name="Clum A."/>
            <person name="Dos Santos R.A."/>
            <person name="Damasio A.R."/>
            <person name="Diallinas G."/>
            <person name="Emri T."/>
            <person name="Fekete E."/>
            <person name="Flipphi M."/>
            <person name="Freyberg S."/>
            <person name="Gallo A."/>
            <person name="Gournas C."/>
            <person name="Habgood R."/>
            <person name="Hainaut M."/>
            <person name="Harispe M.L."/>
            <person name="Henrissat B."/>
            <person name="Hilden K.S."/>
            <person name="Hope R."/>
            <person name="Hossain A."/>
            <person name="Karabika E."/>
            <person name="Karaffa L."/>
            <person name="Karanyi Z."/>
            <person name="Krasevec N."/>
            <person name="Kuo A."/>
            <person name="Kusch H."/>
            <person name="LaButti K."/>
            <person name="Lagendijk E.L."/>
            <person name="Lapidus A."/>
            <person name="Levasseur A."/>
            <person name="Lindquist E."/>
            <person name="Lipzen A."/>
            <person name="Logrieco A.F."/>
            <person name="MacCabe A."/>
            <person name="Maekelae M.R."/>
            <person name="Malavazi I."/>
            <person name="Melin P."/>
            <person name="Meyer V."/>
            <person name="Mielnichuk N."/>
            <person name="Miskei M."/>
            <person name="Molnar A.P."/>
            <person name="Mule G."/>
            <person name="Ngan C.Y."/>
            <person name="Orejas M."/>
            <person name="Orosz E."/>
            <person name="Ouedraogo J.P."/>
            <person name="Overkamp K.M."/>
            <person name="Park H.-S."/>
            <person name="Perrone G."/>
            <person name="Piumi F."/>
            <person name="Punt P.J."/>
            <person name="Ram A.F."/>
            <person name="Ramon A."/>
            <person name="Rauscher S."/>
            <person name="Record E."/>
            <person name="Riano-Pachon D.M."/>
            <person name="Robert V."/>
            <person name="Roehrig J."/>
            <person name="Ruller R."/>
            <person name="Salamov A."/>
            <person name="Salih N.S."/>
            <person name="Samson R.A."/>
            <person name="Sandor E."/>
            <person name="Sanguinetti M."/>
            <person name="Schuetze T."/>
            <person name="Sepcic K."/>
            <person name="Shelest E."/>
            <person name="Sherlock G."/>
            <person name="Sophianopoulou V."/>
            <person name="Squina F.M."/>
            <person name="Sun H."/>
            <person name="Susca A."/>
            <person name="Todd R.B."/>
            <person name="Tsang A."/>
            <person name="Unkles S.E."/>
            <person name="van de Wiele N."/>
            <person name="van Rossen-Uffink D."/>
            <person name="Oliveira J.V."/>
            <person name="Vesth T.C."/>
            <person name="Visser J."/>
            <person name="Yu J.-H."/>
            <person name="Zhou M."/>
            <person name="Andersen M.R."/>
            <person name="Archer D.B."/>
            <person name="Baker S.E."/>
            <person name="Benoit I."/>
            <person name="Brakhage A.A."/>
            <person name="Braus G.H."/>
            <person name="Fischer R."/>
            <person name="Frisvad J.C."/>
            <person name="Goldman G.H."/>
            <person name="Houbraken J."/>
            <person name="Oakley B."/>
            <person name="Pocsi I."/>
            <person name="Scazzocchio C."/>
            <person name="Seiboth B."/>
            <person name="vanKuyk P.A."/>
            <person name="Wortman J."/>
            <person name="Dyer P.S."/>
            <person name="Grigoriev I.V."/>
        </authorList>
    </citation>
    <scope>NUCLEOTIDE SEQUENCE [LARGE SCALE GENOMIC DNA]</scope>
    <source>
        <strain evidence="7">CBS 106.47</strain>
    </source>
</reference>
<dbReference type="InterPro" id="IPR045851">
    <property type="entry name" value="AMP-bd_C_sf"/>
</dbReference>
<dbReference type="GO" id="GO:0016405">
    <property type="term" value="F:CoA-ligase activity"/>
    <property type="evidence" value="ECO:0007669"/>
    <property type="project" value="TreeGrafter"/>
</dbReference>